<dbReference type="InterPro" id="IPR009057">
    <property type="entry name" value="Homeodomain-like_sf"/>
</dbReference>
<evidence type="ECO:0000256" key="2">
    <source>
        <dbReference type="ARBA" id="ARBA00023125"/>
    </source>
</evidence>
<evidence type="ECO:0000313" key="6">
    <source>
        <dbReference type="Proteomes" id="UP001304300"/>
    </source>
</evidence>
<gene>
    <name evidence="5" type="ORF">RZN69_10090</name>
</gene>
<dbReference type="SUPFAM" id="SSF51215">
    <property type="entry name" value="Regulatory protein AraC"/>
    <property type="match status" value="1"/>
</dbReference>
<dbReference type="GO" id="GO:0043565">
    <property type="term" value="F:sequence-specific DNA binding"/>
    <property type="evidence" value="ECO:0007669"/>
    <property type="project" value="InterPro"/>
</dbReference>
<sequence length="264" mass="30220">MESIWSQSNYRVGEITYQSPCIYGPREQTNLQLVYVHEGNLSVYVDSAEYRLCTNDAILLFPGHTERFHFAEDGPTHHGWCDLINANLNADALENLKQYRSINRLSSQMKAIARFIHTPDSLTSTLCKDPTNRLLAQSLFQAYFDEFEKPTANHPLPTPVIRACSHARNHLGEALTLDDLASAAGVSGSHLVRLFQTHLQSTPFNWLWHLRLERAQQLLVETALSISEIAYRIGFQTPYHFSRRFKAQYGDSPVNYRKKIWGKP</sequence>
<protein>
    <submittedName>
        <fullName evidence="5">AraC family transcriptional regulator</fullName>
    </submittedName>
</protein>
<dbReference type="GO" id="GO:0003700">
    <property type="term" value="F:DNA-binding transcription factor activity"/>
    <property type="evidence" value="ECO:0007669"/>
    <property type="project" value="InterPro"/>
</dbReference>
<keyword evidence="1" id="KW-0805">Transcription regulation</keyword>
<feature type="domain" description="HTH araC/xylS-type" evidence="4">
    <location>
        <begin position="161"/>
        <end position="259"/>
    </location>
</feature>
<keyword evidence="3" id="KW-0804">Transcription</keyword>
<proteinExistence type="predicted"/>
<keyword evidence="2" id="KW-0238">DNA-binding</keyword>
<dbReference type="Proteomes" id="UP001304300">
    <property type="component" value="Chromosome"/>
</dbReference>
<evidence type="ECO:0000313" key="5">
    <source>
        <dbReference type="EMBL" id="WOO43439.1"/>
    </source>
</evidence>
<dbReference type="PROSITE" id="PS01124">
    <property type="entry name" value="HTH_ARAC_FAMILY_2"/>
    <property type="match status" value="1"/>
</dbReference>
<dbReference type="KEGG" id="puo:RZN69_10090"/>
<keyword evidence="6" id="KW-1185">Reference proteome</keyword>
<organism evidence="5 6">
    <name type="scientific">Rubellicoccus peritrichatus</name>
    <dbReference type="NCBI Taxonomy" id="3080537"/>
    <lineage>
        <taxon>Bacteria</taxon>
        <taxon>Pseudomonadati</taxon>
        <taxon>Verrucomicrobiota</taxon>
        <taxon>Opitutia</taxon>
        <taxon>Puniceicoccales</taxon>
        <taxon>Cerasicoccaceae</taxon>
        <taxon>Rubellicoccus</taxon>
    </lineage>
</organism>
<dbReference type="InterPro" id="IPR018060">
    <property type="entry name" value="HTH_AraC"/>
</dbReference>
<dbReference type="Pfam" id="PF12833">
    <property type="entry name" value="HTH_18"/>
    <property type="match status" value="1"/>
</dbReference>
<dbReference type="RefSeq" id="WP_317835995.1">
    <property type="nucleotide sequence ID" value="NZ_CP136920.1"/>
</dbReference>
<dbReference type="PROSITE" id="PS00041">
    <property type="entry name" value="HTH_ARAC_FAMILY_1"/>
    <property type="match status" value="1"/>
</dbReference>
<dbReference type="PANTHER" id="PTHR43280:SF2">
    <property type="entry name" value="HTH-TYPE TRANSCRIPTIONAL REGULATOR EXSA"/>
    <property type="match status" value="1"/>
</dbReference>
<dbReference type="SUPFAM" id="SSF46689">
    <property type="entry name" value="Homeodomain-like"/>
    <property type="match status" value="2"/>
</dbReference>
<dbReference type="Gene3D" id="1.10.10.60">
    <property type="entry name" value="Homeodomain-like"/>
    <property type="match status" value="2"/>
</dbReference>
<dbReference type="PANTHER" id="PTHR43280">
    <property type="entry name" value="ARAC-FAMILY TRANSCRIPTIONAL REGULATOR"/>
    <property type="match status" value="1"/>
</dbReference>
<dbReference type="Pfam" id="PF02311">
    <property type="entry name" value="AraC_binding"/>
    <property type="match status" value="1"/>
</dbReference>
<dbReference type="InterPro" id="IPR037923">
    <property type="entry name" value="HTH-like"/>
</dbReference>
<dbReference type="EMBL" id="CP136920">
    <property type="protein sequence ID" value="WOO43439.1"/>
    <property type="molecule type" value="Genomic_DNA"/>
</dbReference>
<accession>A0AAQ3LC78</accession>
<dbReference type="AlphaFoldDB" id="A0AAQ3LC78"/>
<evidence type="ECO:0000259" key="4">
    <source>
        <dbReference type="PROSITE" id="PS01124"/>
    </source>
</evidence>
<dbReference type="PRINTS" id="PR00032">
    <property type="entry name" value="HTHARAC"/>
</dbReference>
<dbReference type="InterPro" id="IPR003313">
    <property type="entry name" value="AraC-bd"/>
</dbReference>
<evidence type="ECO:0000256" key="3">
    <source>
        <dbReference type="ARBA" id="ARBA00023163"/>
    </source>
</evidence>
<dbReference type="InterPro" id="IPR020449">
    <property type="entry name" value="Tscrpt_reg_AraC-type_HTH"/>
</dbReference>
<dbReference type="SMART" id="SM00342">
    <property type="entry name" value="HTH_ARAC"/>
    <property type="match status" value="1"/>
</dbReference>
<name>A0AAQ3LC78_9BACT</name>
<reference evidence="5 6" key="1">
    <citation type="submission" date="2023-10" db="EMBL/GenBank/DDBJ databases">
        <title>Rubellicoccus peritrichatus gen. nov., sp. nov., isolated from an algae of coral reef tank.</title>
        <authorList>
            <person name="Luo J."/>
        </authorList>
    </citation>
    <scope>NUCLEOTIDE SEQUENCE [LARGE SCALE GENOMIC DNA]</scope>
    <source>
        <strain evidence="5 6">CR14</strain>
    </source>
</reference>
<dbReference type="InterPro" id="IPR018062">
    <property type="entry name" value="HTH_AraC-typ_CS"/>
</dbReference>
<evidence type="ECO:0000256" key="1">
    <source>
        <dbReference type="ARBA" id="ARBA00023015"/>
    </source>
</evidence>